<name>A0A0F9A9Y7_9ZZZZ</name>
<protein>
    <submittedName>
        <fullName evidence="1">Uncharacterized protein</fullName>
    </submittedName>
</protein>
<organism evidence="1">
    <name type="scientific">marine sediment metagenome</name>
    <dbReference type="NCBI Taxonomy" id="412755"/>
    <lineage>
        <taxon>unclassified sequences</taxon>
        <taxon>metagenomes</taxon>
        <taxon>ecological metagenomes</taxon>
    </lineage>
</organism>
<gene>
    <name evidence="1" type="ORF">LCGC14_2874850</name>
</gene>
<reference evidence="1" key="1">
    <citation type="journal article" date="2015" name="Nature">
        <title>Complex archaea that bridge the gap between prokaryotes and eukaryotes.</title>
        <authorList>
            <person name="Spang A."/>
            <person name="Saw J.H."/>
            <person name="Jorgensen S.L."/>
            <person name="Zaremba-Niedzwiedzka K."/>
            <person name="Martijn J."/>
            <person name="Lind A.E."/>
            <person name="van Eijk R."/>
            <person name="Schleper C."/>
            <person name="Guy L."/>
            <person name="Ettema T.J."/>
        </authorList>
    </citation>
    <scope>NUCLEOTIDE SEQUENCE</scope>
</reference>
<accession>A0A0F9A9Y7</accession>
<comment type="caution">
    <text evidence="1">The sequence shown here is derived from an EMBL/GenBank/DDBJ whole genome shotgun (WGS) entry which is preliminary data.</text>
</comment>
<feature type="non-terminal residue" evidence="1">
    <location>
        <position position="372"/>
    </location>
</feature>
<dbReference type="EMBL" id="LAZR01055920">
    <property type="protein sequence ID" value="KKK75324.1"/>
    <property type="molecule type" value="Genomic_DNA"/>
</dbReference>
<evidence type="ECO:0000313" key="1">
    <source>
        <dbReference type="EMBL" id="KKK75324.1"/>
    </source>
</evidence>
<proteinExistence type="predicted"/>
<dbReference type="AlphaFoldDB" id="A0A0F9A9Y7"/>
<sequence length="372" mass="41843">MLQNQTHRVRFQDADVQGIVDCPGQLAQTGAFDKMYPKPVADMINRMTAVWDQPEAINQLLGATDKVLGIWKSFQLYHPAYVMRNAFQNYFGLLMAGGSPRRASALFARHHQELKLLRDAIRTRNPAGLAGRSIPLGGGQAPLELLYRVGLGFNMTGTGRTAQEIPKRMGGRAWQQVHGAIFKANTWLEDTQKLTGWLSFMDQGMDAESAAMRMLTAMPDMSDLTMWEKKGFARLFPFYRWMRHNGALQLFHFLPQKPAFAASLPKLKNLAEGANPFLKGKVPEEIRPRWQQEQMAIQISGTKKEGLTFLPQSWLPFEEMLSWLGVVLEPEETARRTAASMRPGIRFGAELATGQNIFRRMPHKPLGSGGLM</sequence>